<dbReference type="STRING" id="1093900.A0A507AZ73"/>
<comment type="cofactor">
    <cofactor evidence="5">
        <name>Fe(2+)</name>
        <dbReference type="ChEBI" id="CHEBI:29033"/>
    </cofactor>
    <text evidence="5">Binds 1 Fe(2+) ion per subunit.</text>
</comment>
<evidence type="ECO:0000256" key="4">
    <source>
        <dbReference type="ARBA" id="ARBA00023004"/>
    </source>
</evidence>
<dbReference type="GO" id="GO:0046872">
    <property type="term" value="F:metal ion binding"/>
    <property type="evidence" value="ECO:0007669"/>
    <property type="project" value="UniProtKB-KW"/>
</dbReference>
<evidence type="ECO:0000313" key="7">
    <source>
        <dbReference type="Proteomes" id="UP000319257"/>
    </source>
</evidence>
<feature type="binding site" evidence="5">
    <location>
        <position position="586"/>
    </location>
    <ligand>
        <name>Fe cation</name>
        <dbReference type="ChEBI" id="CHEBI:24875"/>
        <note>catalytic</note>
    </ligand>
</feature>
<dbReference type="GO" id="GO:0010436">
    <property type="term" value="F:carotenoid dioxygenase activity"/>
    <property type="evidence" value="ECO:0007669"/>
    <property type="project" value="TreeGrafter"/>
</dbReference>
<dbReference type="PANTHER" id="PTHR10543">
    <property type="entry name" value="BETA-CAROTENE DIOXYGENASE"/>
    <property type="match status" value="1"/>
</dbReference>
<evidence type="ECO:0000256" key="2">
    <source>
        <dbReference type="ARBA" id="ARBA00022723"/>
    </source>
</evidence>
<feature type="binding site" evidence="5">
    <location>
        <position position="516"/>
    </location>
    <ligand>
        <name>Fe cation</name>
        <dbReference type="ChEBI" id="CHEBI:24875"/>
        <note>catalytic</note>
    </ligand>
</feature>
<dbReference type="RefSeq" id="XP_030992030.1">
    <property type="nucleotide sequence ID" value="XM_031143610.1"/>
</dbReference>
<dbReference type="Pfam" id="PF03055">
    <property type="entry name" value="RPE65"/>
    <property type="match status" value="1"/>
</dbReference>
<gene>
    <name evidence="6" type="ORF">E0L32_008724</name>
</gene>
<dbReference type="GO" id="GO:0016121">
    <property type="term" value="P:carotene catabolic process"/>
    <property type="evidence" value="ECO:0007669"/>
    <property type="project" value="TreeGrafter"/>
</dbReference>
<evidence type="ECO:0000256" key="1">
    <source>
        <dbReference type="ARBA" id="ARBA00006787"/>
    </source>
</evidence>
<dbReference type="AlphaFoldDB" id="A0A507AZ73"/>
<comment type="caution">
    <text evidence="6">The sequence shown here is derived from an EMBL/GenBank/DDBJ whole genome shotgun (WGS) entry which is preliminary data.</text>
</comment>
<dbReference type="Proteomes" id="UP000319257">
    <property type="component" value="Unassembled WGS sequence"/>
</dbReference>
<protein>
    <submittedName>
        <fullName evidence="6">Uncharacterized protein</fullName>
    </submittedName>
</protein>
<feature type="binding site" evidence="5">
    <location>
        <position position="800"/>
    </location>
    <ligand>
        <name>Fe cation</name>
        <dbReference type="ChEBI" id="CHEBI:24875"/>
        <note>catalytic</note>
    </ligand>
</feature>
<reference evidence="6 7" key="1">
    <citation type="submission" date="2019-06" db="EMBL/GenBank/DDBJ databases">
        <title>Draft genome sequence of the filamentous fungus Phialemoniopsis curvata isolated from diesel fuel.</title>
        <authorList>
            <person name="Varaljay V.A."/>
            <person name="Lyon W.J."/>
            <person name="Crouch A.L."/>
            <person name="Drake C.E."/>
            <person name="Hollomon J.M."/>
            <person name="Nadeau L.J."/>
            <person name="Nunn H.S."/>
            <person name="Stevenson B.S."/>
            <person name="Bojanowski C.L."/>
            <person name="Crookes-Goodson W.J."/>
        </authorList>
    </citation>
    <scope>NUCLEOTIDE SEQUENCE [LARGE SCALE GENOMIC DNA]</scope>
    <source>
        <strain evidence="6 7">D216</strain>
    </source>
</reference>
<evidence type="ECO:0000313" key="6">
    <source>
        <dbReference type="EMBL" id="TPX10319.1"/>
    </source>
</evidence>
<dbReference type="OrthoDB" id="407010at2759"/>
<evidence type="ECO:0000256" key="5">
    <source>
        <dbReference type="PIRSR" id="PIRSR604294-1"/>
    </source>
</evidence>
<dbReference type="EMBL" id="SKBQ01000059">
    <property type="protein sequence ID" value="TPX10319.1"/>
    <property type="molecule type" value="Genomic_DNA"/>
</dbReference>
<dbReference type="PANTHER" id="PTHR10543:SF24">
    <property type="entry name" value="CAROTENOID ISOMEROOXYGENASE"/>
    <property type="match status" value="1"/>
</dbReference>
<dbReference type="InParanoid" id="A0A507AZ73"/>
<proteinExistence type="inferred from homology"/>
<dbReference type="InterPro" id="IPR004294">
    <property type="entry name" value="Carotenoid_Oase"/>
</dbReference>
<keyword evidence="3" id="KW-0560">Oxidoreductase</keyword>
<feature type="binding site" evidence="5">
    <location>
        <position position="463"/>
    </location>
    <ligand>
        <name>Fe cation</name>
        <dbReference type="ChEBI" id="CHEBI:24875"/>
        <note>catalytic</note>
    </ligand>
</feature>
<dbReference type="GeneID" id="41976171"/>
<comment type="similarity">
    <text evidence="1">Belongs to the carotenoid oxygenase family.</text>
</comment>
<sequence length="807" mass="87681">MAHWKTFPSPPHLQLSGLSQSVLSTGGHHAADEITHNGGSDSVTVDQLRLDPVGISASLTHSELALAFGAVGYCTPLRHQTSNLHPVQLTHPRTYASDGGHLAVAGKSESVRNFADSGIRHSNTTIVIGSVVGPNLESVLTWNTGNRDKRKVHLPHESQDGLSNHSQGLSIFHGLKPLQEASTMNSIKPITSKPAIRRGAEDAKADNDQTIRNLEKGAYHDWPNEAAFDGLKEERGPIEIPVTGIIPSWAAGSLYRTGPGQSKVEGTPNGTFRISHWFDGLAHSHRFEIVPVGAPPSPDSDTGRATSGPTRVLYSSRRQAEGLEAQIKRTGSSKMFSFGQRSDPCIGFLGKFMSTFRATVWGPRLQHDYGKENIAVVVLPNAPFKASVHHPRSEAEKNVEVHTENETSLPMPSGHRSGLPENLWITTDKAGMMQVDPATLEPIGFATQAVLHPSLKGPLSCAHAQRDPKTGDMFNYNLEMGGRNATYRVFRVSASTGQTEILATIERPGLKGAYIHSFFLSENYVTLCVPSTHIAMNGLKILWERNLLDAIEPFDASKKCKWFVVDRHHGRGVVAEFESEAGFFFHSVNTFEEPAEDGSAAVDILADVIEFDNFDVLRSLYYDAILDRDGAFGRFHQTEEKRRAFVPRLARYRLRVAPPASEPAKPTTAKSAAAAERILAIPGPHAGELPTINPAYALRRHRYVYSLATRGLATVADTIVKTDTLTGEAVLWNNETAHTPGEAIFVARPGAADADEDDGVLLSVVLDGAEGTSYLLCLDARTMEEMGRAEVGFAVGQGFHGAHHPRA</sequence>
<organism evidence="6 7">
    <name type="scientific">Thyridium curvatum</name>
    <dbReference type="NCBI Taxonomy" id="1093900"/>
    <lineage>
        <taxon>Eukaryota</taxon>
        <taxon>Fungi</taxon>
        <taxon>Dikarya</taxon>
        <taxon>Ascomycota</taxon>
        <taxon>Pezizomycotina</taxon>
        <taxon>Sordariomycetes</taxon>
        <taxon>Sordariomycetidae</taxon>
        <taxon>Thyridiales</taxon>
        <taxon>Thyridiaceae</taxon>
        <taxon>Thyridium</taxon>
    </lineage>
</organism>
<keyword evidence="7" id="KW-1185">Reference proteome</keyword>
<evidence type="ECO:0000256" key="3">
    <source>
        <dbReference type="ARBA" id="ARBA00023002"/>
    </source>
</evidence>
<keyword evidence="2 5" id="KW-0479">Metal-binding</keyword>
<name>A0A507AZ73_9PEZI</name>
<keyword evidence="4 5" id="KW-0408">Iron</keyword>
<accession>A0A507AZ73</accession>